<evidence type="ECO:0000313" key="3">
    <source>
        <dbReference type="Proteomes" id="UP000076722"/>
    </source>
</evidence>
<feature type="region of interest" description="Disordered" evidence="1">
    <location>
        <begin position="71"/>
        <end position="105"/>
    </location>
</feature>
<gene>
    <name evidence="2" type="ORF">SISNIDRAFT_67441</name>
</gene>
<dbReference type="STRING" id="1314777.A0A164V1K7"/>
<dbReference type="Proteomes" id="UP000076722">
    <property type="component" value="Unassembled WGS sequence"/>
</dbReference>
<protein>
    <submittedName>
        <fullName evidence="2">Uncharacterized protein</fullName>
    </submittedName>
</protein>
<reference evidence="2 3" key="1">
    <citation type="journal article" date="2016" name="Mol. Biol. Evol.">
        <title>Comparative Genomics of Early-Diverging Mushroom-Forming Fungi Provides Insights into the Origins of Lignocellulose Decay Capabilities.</title>
        <authorList>
            <person name="Nagy L.G."/>
            <person name="Riley R."/>
            <person name="Tritt A."/>
            <person name="Adam C."/>
            <person name="Daum C."/>
            <person name="Floudas D."/>
            <person name="Sun H."/>
            <person name="Yadav J.S."/>
            <person name="Pangilinan J."/>
            <person name="Larsson K.H."/>
            <person name="Matsuura K."/>
            <person name="Barry K."/>
            <person name="Labutti K."/>
            <person name="Kuo R."/>
            <person name="Ohm R.A."/>
            <person name="Bhattacharya S.S."/>
            <person name="Shirouzu T."/>
            <person name="Yoshinaga Y."/>
            <person name="Martin F.M."/>
            <person name="Grigoriev I.V."/>
            <person name="Hibbett D.S."/>
        </authorList>
    </citation>
    <scope>NUCLEOTIDE SEQUENCE [LARGE SCALE GENOMIC DNA]</scope>
    <source>
        <strain evidence="2 3">HHB9708</strain>
    </source>
</reference>
<feature type="compositionally biased region" description="Basic and acidic residues" evidence="1">
    <location>
        <begin position="292"/>
        <end position="307"/>
    </location>
</feature>
<organism evidence="2 3">
    <name type="scientific">Sistotremastrum niveocremeum HHB9708</name>
    <dbReference type="NCBI Taxonomy" id="1314777"/>
    <lineage>
        <taxon>Eukaryota</taxon>
        <taxon>Fungi</taxon>
        <taxon>Dikarya</taxon>
        <taxon>Basidiomycota</taxon>
        <taxon>Agaricomycotina</taxon>
        <taxon>Agaricomycetes</taxon>
        <taxon>Sistotremastrales</taxon>
        <taxon>Sistotremastraceae</taxon>
        <taxon>Sertulicium</taxon>
        <taxon>Sertulicium niveocremeum</taxon>
    </lineage>
</organism>
<feature type="region of interest" description="Disordered" evidence="1">
    <location>
        <begin position="138"/>
        <end position="187"/>
    </location>
</feature>
<dbReference type="AlphaFoldDB" id="A0A164V1K7"/>
<accession>A0A164V1K7</accession>
<keyword evidence="3" id="KW-1185">Reference proteome</keyword>
<feature type="region of interest" description="Disordered" evidence="1">
    <location>
        <begin position="1"/>
        <end position="32"/>
    </location>
</feature>
<feature type="compositionally biased region" description="Low complexity" evidence="1">
    <location>
        <begin position="163"/>
        <end position="172"/>
    </location>
</feature>
<feature type="compositionally biased region" description="Polar residues" evidence="1">
    <location>
        <begin position="1"/>
        <end position="27"/>
    </location>
</feature>
<feature type="region of interest" description="Disordered" evidence="1">
    <location>
        <begin position="292"/>
        <end position="316"/>
    </location>
</feature>
<dbReference type="EMBL" id="KV419406">
    <property type="protein sequence ID" value="KZS93732.1"/>
    <property type="molecule type" value="Genomic_DNA"/>
</dbReference>
<sequence>MHSSRSHLLSGTSTPRSRLRTPDTTIQPRHVSPPPFWAIIDSPDTSTLPRCYPTGNTLRIHIFTPSFSQDNFATIPTRPSGHPSATRKHPARLRRPARDTSAPSHLKGSLILKPFDNGQTRVRLYRKIAPCRTLVNMSPSSTIPPSPHSTSLIHTIGPYIPLSDSDSSSSSSPTPPPTRGGRFEGFPLLGAHQEGLSSLRSTQQSQSSARTIYNVQGSNKSQFHSRSSSNAPHQHRGPSPDILAVHREKAFKQSPPLASRPLIAESPHFLPFVPSEGSRSLRHIQLAEPIAESDRSLESDGNARKELQQAQIWEGM</sequence>
<evidence type="ECO:0000313" key="2">
    <source>
        <dbReference type="EMBL" id="KZS93732.1"/>
    </source>
</evidence>
<feature type="compositionally biased region" description="Basic residues" evidence="1">
    <location>
        <begin position="85"/>
        <end position="95"/>
    </location>
</feature>
<name>A0A164V1K7_9AGAM</name>
<feature type="region of interest" description="Disordered" evidence="1">
    <location>
        <begin position="218"/>
        <end position="240"/>
    </location>
</feature>
<evidence type="ECO:0000256" key="1">
    <source>
        <dbReference type="SAM" id="MobiDB-lite"/>
    </source>
</evidence>
<feature type="compositionally biased region" description="Polar residues" evidence="1">
    <location>
        <begin position="218"/>
        <end position="232"/>
    </location>
</feature>
<proteinExistence type="predicted"/>